<evidence type="ECO:0000313" key="1">
    <source>
        <dbReference type="EMBL" id="QUH28665.1"/>
    </source>
</evidence>
<evidence type="ECO:0000313" key="2">
    <source>
        <dbReference type="Proteomes" id="UP000677305"/>
    </source>
</evidence>
<dbReference type="Gene3D" id="1.50.10.100">
    <property type="entry name" value="Chondroitin AC/alginate lyase"/>
    <property type="match status" value="1"/>
</dbReference>
<gene>
    <name evidence="1" type="ORF">HYG85_06950</name>
</gene>
<dbReference type="EMBL" id="CP058561">
    <property type="protein sequence ID" value="QUH28665.1"/>
    <property type="molecule type" value="Genomic_DNA"/>
</dbReference>
<dbReference type="KEGG" id="vgu:HYG85_06950"/>
<name>A0A8J8M9M4_9FIRM</name>
<sequence length="749" mass="87101">MKPVQVNIAEAIIEAFWAPELRNFQEWKIEDTKTQGLEFQETWSAEAFSWIQRPLNGPSLKISKEYSVDCTKFDKLILAINSPSKSRVKIIADTDNGIIEQLSDKFTDFSEEIQLNLGDSKKINKIIIEIYSNEDGYQAGHFKWIMLQNSDLLKEYLEQYNNYDSEWTGYLKDENYDPEFKPTYNLIVDEEELKKLRNYHMVHEKLTGKSMYADYVEELKHEIPENMIHDYVIFWTDQRFARTRDYMKRLTLKGPLLASAGLILKDKSLLRLAARYAMSLAMCTNWNDSFITEFKAGYWEHRAFVKAVICYEISMVLDLAGEMFTDLGRDLILRRLGEEAIGGINYITWKHDYIFDNNQLVWFTYGRMLAYAVLEQHFNHVKPYTDIAYKELVENIDNIIFEDGAYGEGPNYYNCIGDNANFATYIYAKLRGLEFKDIVPEKIMKTADFVECLQSTVPSQDVIPVCDGEPRFKKPTLAYMAYLLPNSHWSTILHKSLNREEKIPSDILAFKFIREFEKKDIINRSFISLPEMGSVSSLRKLDDQWLKIFVFGNKANVDHAHEDKGSFVIEFCNETFAMDPGSGSYSSEVSNLVKQAYRHNTSVPYGNLEKRPQPERPNTKDIKVIANGDERSFNGKVDLSYTWREFFNEYTREYISPTPDELIIKEKYDLKKGEGIDFGWSTQLDVKVEEKQVVISGDKGEAVITIPEDVSVEITELRLFDENSIQKRISFKKSCKKGELVIKVIFRVY</sequence>
<protein>
    <submittedName>
        <fullName evidence="1">Heparinase II/III family protein</fullName>
    </submittedName>
</protein>
<accession>A0A8J8M9M4</accession>
<organism evidence="1 2">
    <name type="scientific">Vallitalea guaymasensis</name>
    <dbReference type="NCBI Taxonomy" id="1185412"/>
    <lineage>
        <taxon>Bacteria</taxon>
        <taxon>Bacillati</taxon>
        <taxon>Bacillota</taxon>
        <taxon>Clostridia</taxon>
        <taxon>Lachnospirales</taxon>
        <taxon>Vallitaleaceae</taxon>
        <taxon>Vallitalea</taxon>
    </lineage>
</organism>
<proteinExistence type="predicted"/>
<dbReference type="Proteomes" id="UP000677305">
    <property type="component" value="Chromosome"/>
</dbReference>
<dbReference type="AlphaFoldDB" id="A0A8J8M9M4"/>
<dbReference type="RefSeq" id="WP_212692877.1">
    <property type="nucleotide sequence ID" value="NZ_CP058561.1"/>
</dbReference>
<dbReference type="InterPro" id="IPR008929">
    <property type="entry name" value="Chondroitin_lyas"/>
</dbReference>
<reference evidence="1 2" key="1">
    <citation type="submission" date="2020-07" db="EMBL/GenBank/DDBJ databases">
        <title>Vallitalea guaymasensis genome.</title>
        <authorList>
            <person name="Postec A."/>
        </authorList>
    </citation>
    <scope>NUCLEOTIDE SEQUENCE [LARGE SCALE GENOMIC DNA]</scope>
    <source>
        <strain evidence="1 2">Ra1766G1</strain>
    </source>
</reference>
<dbReference type="Gene3D" id="2.70.98.70">
    <property type="match status" value="1"/>
</dbReference>
<keyword evidence="2" id="KW-1185">Reference proteome</keyword>